<dbReference type="OrthoDB" id="9797931at2"/>
<dbReference type="Pfam" id="PF00107">
    <property type="entry name" value="ADH_zinc_N"/>
    <property type="match status" value="1"/>
</dbReference>
<dbReference type="InParanoid" id="A0A4R5DBT6"/>
<dbReference type="PANTHER" id="PTHR43401:SF2">
    <property type="entry name" value="L-THREONINE 3-DEHYDROGENASE"/>
    <property type="match status" value="1"/>
</dbReference>
<keyword evidence="2" id="KW-0560">Oxidoreductase</keyword>
<dbReference type="InterPro" id="IPR013154">
    <property type="entry name" value="ADH-like_N"/>
</dbReference>
<organism evidence="5 6">
    <name type="scientific">Jiangella asiatica</name>
    <dbReference type="NCBI Taxonomy" id="2530372"/>
    <lineage>
        <taxon>Bacteria</taxon>
        <taxon>Bacillati</taxon>
        <taxon>Actinomycetota</taxon>
        <taxon>Actinomycetes</taxon>
        <taxon>Jiangellales</taxon>
        <taxon>Jiangellaceae</taxon>
        <taxon>Jiangella</taxon>
    </lineage>
</organism>
<evidence type="ECO:0000313" key="5">
    <source>
        <dbReference type="EMBL" id="TDE11162.1"/>
    </source>
</evidence>
<reference evidence="5 6" key="1">
    <citation type="submission" date="2019-03" db="EMBL/GenBank/DDBJ databases">
        <title>Draft genome sequences of novel Actinobacteria.</title>
        <authorList>
            <person name="Sahin N."/>
            <person name="Ay H."/>
            <person name="Saygin H."/>
        </authorList>
    </citation>
    <scope>NUCLEOTIDE SEQUENCE [LARGE SCALE GENOMIC DNA]</scope>
    <source>
        <strain evidence="5 6">5K138</strain>
    </source>
</reference>
<comment type="cofactor">
    <cofactor evidence="1">
        <name>Zn(2+)</name>
        <dbReference type="ChEBI" id="CHEBI:29105"/>
    </cofactor>
</comment>
<dbReference type="AlphaFoldDB" id="A0A4R5DBT6"/>
<accession>A0A4R5DBT6</accession>
<evidence type="ECO:0000313" key="6">
    <source>
        <dbReference type="Proteomes" id="UP000294739"/>
    </source>
</evidence>
<evidence type="ECO:0000259" key="3">
    <source>
        <dbReference type="Pfam" id="PF00107"/>
    </source>
</evidence>
<dbReference type="Gene3D" id="3.90.180.10">
    <property type="entry name" value="Medium-chain alcohol dehydrogenases, catalytic domain"/>
    <property type="match status" value="1"/>
</dbReference>
<keyword evidence="6" id="KW-1185">Reference proteome</keyword>
<gene>
    <name evidence="5" type="ORF">E1269_09825</name>
</gene>
<dbReference type="InterPro" id="IPR011032">
    <property type="entry name" value="GroES-like_sf"/>
</dbReference>
<dbReference type="InterPro" id="IPR050129">
    <property type="entry name" value="Zn_alcohol_dh"/>
</dbReference>
<feature type="domain" description="Alcohol dehydrogenase-like C-terminal" evidence="3">
    <location>
        <begin position="159"/>
        <end position="273"/>
    </location>
</feature>
<dbReference type="GO" id="GO:0016491">
    <property type="term" value="F:oxidoreductase activity"/>
    <property type="evidence" value="ECO:0007669"/>
    <property type="project" value="UniProtKB-KW"/>
</dbReference>
<evidence type="ECO:0000259" key="4">
    <source>
        <dbReference type="Pfam" id="PF08240"/>
    </source>
</evidence>
<dbReference type="InterPro" id="IPR013149">
    <property type="entry name" value="ADH-like_C"/>
</dbReference>
<dbReference type="EMBL" id="SMKZ01000011">
    <property type="protein sequence ID" value="TDE11162.1"/>
    <property type="molecule type" value="Genomic_DNA"/>
</dbReference>
<evidence type="ECO:0000256" key="1">
    <source>
        <dbReference type="ARBA" id="ARBA00001947"/>
    </source>
</evidence>
<protein>
    <submittedName>
        <fullName evidence="5">Galactitol-1-phosphate 5-dehydrogenase</fullName>
    </submittedName>
</protein>
<evidence type="ECO:0000256" key="2">
    <source>
        <dbReference type="ARBA" id="ARBA00023002"/>
    </source>
</evidence>
<dbReference type="SUPFAM" id="SSF51735">
    <property type="entry name" value="NAD(P)-binding Rossmann-fold domains"/>
    <property type="match status" value="1"/>
</dbReference>
<name>A0A4R5DBT6_9ACTN</name>
<comment type="caution">
    <text evidence="5">The sequence shown here is derived from an EMBL/GenBank/DDBJ whole genome shotgun (WGS) entry which is preliminary data.</text>
</comment>
<dbReference type="InterPro" id="IPR036291">
    <property type="entry name" value="NAD(P)-bd_dom_sf"/>
</dbReference>
<feature type="domain" description="Alcohol dehydrogenase-like N-terminal" evidence="4">
    <location>
        <begin position="24"/>
        <end position="119"/>
    </location>
</feature>
<dbReference type="RefSeq" id="WP_131893870.1">
    <property type="nucleotide sequence ID" value="NZ_SMKZ01000011.1"/>
</dbReference>
<dbReference type="SUPFAM" id="SSF50129">
    <property type="entry name" value="GroES-like"/>
    <property type="match status" value="1"/>
</dbReference>
<dbReference type="PANTHER" id="PTHR43401">
    <property type="entry name" value="L-THREONINE 3-DEHYDROGENASE"/>
    <property type="match status" value="1"/>
</dbReference>
<dbReference type="Proteomes" id="UP000294739">
    <property type="component" value="Unassembled WGS sequence"/>
</dbReference>
<dbReference type="Pfam" id="PF08240">
    <property type="entry name" value="ADH_N"/>
    <property type="match status" value="1"/>
</dbReference>
<sequence length="309" mass="32777">MKAMVFTRPETVEMLDVPPPEAAPGDVIVDVRAVGICGSELHGIGPQTLRRPPLIMGHELGGLVGNRRVTVNPLLSCGECDRCVAGEDNLCRDRAIVGIDRPGAFAEAVAVPERAIHEIDPAMTFETAAMVEPLANAVHALGLANPDPSDRIAVIGAGAVGLMCLLIARRRFARVDVCDLDAHRLETARRLGASSTATALQGEYDVVIDAVGAEATHRASLDVLRPGGTAVWIGLQSREPGFDGQDIVREEKRVLGSYCYTRADFAAAVKLAAELPLDWYTPFPLGEGVDIFTKLMAGTAGAVKAVLVR</sequence>
<dbReference type="Gene3D" id="3.40.50.720">
    <property type="entry name" value="NAD(P)-binding Rossmann-like Domain"/>
    <property type="match status" value="1"/>
</dbReference>
<proteinExistence type="predicted"/>